<dbReference type="GeneID" id="37270895"/>
<accession>A0A316Z0I1</accession>
<keyword evidence="1" id="KW-0732">Signal</keyword>
<protein>
    <recommendedName>
        <fullName evidence="4">Secreted protein</fullName>
    </recommendedName>
</protein>
<name>A0A316Z0I1_9BASI</name>
<keyword evidence="3" id="KW-1185">Reference proteome</keyword>
<dbReference type="AlphaFoldDB" id="A0A316Z0I1"/>
<feature type="chain" id="PRO_5016425695" description="Secreted protein" evidence="1">
    <location>
        <begin position="20"/>
        <end position="75"/>
    </location>
</feature>
<sequence length="75" mass="7788">MLWTILLIAAAGSLQPSFSACASALRGITSPAALHSPMTPAAECMASLGLVDVPSQLRTLRPKHRGGRGLRGCVF</sequence>
<evidence type="ECO:0000313" key="2">
    <source>
        <dbReference type="EMBL" id="PWN95247.1"/>
    </source>
</evidence>
<dbReference type="EMBL" id="KZ819305">
    <property type="protein sequence ID" value="PWN95247.1"/>
    <property type="molecule type" value="Genomic_DNA"/>
</dbReference>
<evidence type="ECO:0008006" key="4">
    <source>
        <dbReference type="Google" id="ProtNLM"/>
    </source>
</evidence>
<dbReference type="RefSeq" id="XP_025595526.1">
    <property type="nucleotide sequence ID" value="XM_025743351.1"/>
</dbReference>
<organism evidence="2 3">
    <name type="scientific">Tilletiopsis washingtonensis</name>
    <dbReference type="NCBI Taxonomy" id="58919"/>
    <lineage>
        <taxon>Eukaryota</taxon>
        <taxon>Fungi</taxon>
        <taxon>Dikarya</taxon>
        <taxon>Basidiomycota</taxon>
        <taxon>Ustilaginomycotina</taxon>
        <taxon>Exobasidiomycetes</taxon>
        <taxon>Entylomatales</taxon>
        <taxon>Entylomatales incertae sedis</taxon>
        <taxon>Tilletiopsis</taxon>
    </lineage>
</organism>
<evidence type="ECO:0000313" key="3">
    <source>
        <dbReference type="Proteomes" id="UP000245946"/>
    </source>
</evidence>
<evidence type="ECO:0000256" key="1">
    <source>
        <dbReference type="SAM" id="SignalP"/>
    </source>
</evidence>
<reference evidence="2 3" key="1">
    <citation type="journal article" date="2018" name="Mol. Biol. Evol.">
        <title>Broad Genomic Sampling Reveals a Smut Pathogenic Ancestry of the Fungal Clade Ustilaginomycotina.</title>
        <authorList>
            <person name="Kijpornyongpan T."/>
            <person name="Mondo S.J."/>
            <person name="Barry K."/>
            <person name="Sandor L."/>
            <person name="Lee J."/>
            <person name="Lipzen A."/>
            <person name="Pangilinan J."/>
            <person name="LaButti K."/>
            <person name="Hainaut M."/>
            <person name="Henrissat B."/>
            <person name="Grigoriev I.V."/>
            <person name="Spatafora J.W."/>
            <person name="Aime M.C."/>
        </authorList>
    </citation>
    <scope>NUCLEOTIDE SEQUENCE [LARGE SCALE GENOMIC DNA]</scope>
    <source>
        <strain evidence="2 3">MCA 4186</strain>
    </source>
</reference>
<gene>
    <name evidence="2" type="ORF">FA09DRAFT_332180</name>
</gene>
<dbReference type="Proteomes" id="UP000245946">
    <property type="component" value="Unassembled WGS sequence"/>
</dbReference>
<feature type="signal peptide" evidence="1">
    <location>
        <begin position="1"/>
        <end position="19"/>
    </location>
</feature>
<proteinExistence type="predicted"/>